<evidence type="ECO:0000256" key="1">
    <source>
        <dbReference type="ARBA" id="ARBA00004141"/>
    </source>
</evidence>
<dbReference type="InterPro" id="IPR022764">
    <property type="entry name" value="Peptidase_S54_rhomboid_dom"/>
</dbReference>
<reference evidence="9 10" key="1">
    <citation type="submission" date="2016-02" db="EMBL/GenBank/DDBJ databases">
        <title>Genome sequence of Clostridium colicanis DSM 13634.</title>
        <authorList>
            <person name="Poehlein A."/>
            <person name="Daniel R."/>
        </authorList>
    </citation>
    <scope>NUCLEOTIDE SEQUENCE [LARGE SCALE GENOMIC DNA]</scope>
    <source>
        <strain evidence="9 10">DSM 13634</strain>
    </source>
</reference>
<keyword evidence="5 7" id="KW-1133">Transmembrane helix</keyword>
<dbReference type="PANTHER" id="PTHR43731">
    <property type="entry name" value="RHOMBOID PROTEASE"/>
    <property type="match status" value="1"/>
</dbReference>
<dbReference type="GO" id="GO:0006508">
    <property type="term" value="P:proteolysis"/>
    <property type="evidence" value="ECO:0007669"/>
    <property type="project" value="UniProtKB-KW"/>
</dbReference>
<protein>
    <submittedName>
        <fullName evidence="9">Rhomboid protease GluP</fullName>
        <ecNumber evidence="9">3.4.21.105</ecNumber>
    </submittedName>
</protein>
<dbReference type="PANTHER" id="PTHR43731:SF14">
    <property type="entry name" value="PRESENILIN-ASSOCIATED RHOMBOID-LIKE PROTEIN, MITOCHONDRIAL"/>
    <property type="match status" value="1"/>
</dbReference>
<accession>A0A151AS50</accession>
<feature type="domain" description="Peptidase S54 rhomboid" evidence="8">
    <location>
        <begin position="192"/>
        <end position="327"/>
    </location>
</feature>
<dbReference type="AlphaFoldDB" id="A0A151AS50"/>
<evidence type="ECO:0000256" key="2">
    <source>
        <dbReference type="ARBA" id="ARBA00009045"/>
    </source>
</evidence>
<sequence>MSMRKDELTRFIIDMFNRYYNYNIQEFKARDSGKEFWGMSTVIGDTKSYVVFLDENNLNNLDMEFIHDEDAHNIVITRVLMVDSTKSDSRWYLAAEGFEGNLIVVDEKKKKVVYSSLYSENLSAQIEHVLEYKRTLDSGNRKRKSSKITIVLIAINVIMYGIIAFLSGNILDSDIRVLLYLGANESSLVSAGEYYRLFVSMFLHGGLLHLVLNMYALNVLGPAVEKAYGKIKYIIIYTLGGLVASISSYLFSNGVSIGASGAIFALLGAVLVLVLKSKRRDKRMILKEILSVVGINIFIGISLPNIDNFAHIGGLIGGSLISFLLFKRK</sequence>
<dbReference type="Gene3D" id="1.20.1540.10">
    <property type="entry name" value="Rhomboid-like"/>
    <property type="match status" value="1"/>
</dbReference>
<feature type="transmembrane region" description="Helical" evidence="7">
    <location>
        <begin position="284"/>
        <end position="303"/>
    </location>
</feature>
<gene>
    <name evidence="9" type="primary">gluP</name>
    <name evidence="9" type="ORF">CLCOL_03560</name>
</gene>
<evidence type="ECO:0000256" key="5">
    <source>
        <dbReference type="ARBA" id="ARBA00022989"/>
    </source>
</evidence>
<keyword evidence="10" id="KW-1185">Reference proteome</keyword>
<comment type="similarity">
    <text evidence="2">Belongs to the peptidase S54 family.</text>
</comment>
<feature type="transmembrane region" description="Helical" evidence="7">
    <location>
        <begin position="309"/>
        <end position="326"/>
    </location>
</feature>
<evidence type="ECO:0000313" key="9">
    <source>
        <dbReference type="EMBL" id="KYH30410.1"/>
    </source>
</evidence>
<dbReference type="STRING" id="1121305.CLCOL_03560"/>
<dbReference type="GO" id="GO:0016020">
    <property type="term" value="C:membrane"/>
    <property type="evidence" value="ECO:0007669"/>
    <property type="project" value="UniProtKB-SubCell"/>
</dbReference>
<dbReference type="Pfam" id="PF01694">
    <property type="entry name" value="Rhomboid"/>
    <property type="match status" value="1"/>
</dbReference>
<evidence type="ECO:0000256" key="3">
    <source>
        <dbReference type="ARBA" id="ARBA00022692"/>
    </source>
</evidence>
<feature type="transmembrane region" description="Helical" evidence="7">
    <location>
        <begin position="194"/>
        <end position="212"/>
    </location>
</feature>
<evidence type="ECO:0000256" key="4">
    <source>
        <dbReference type="ARBA" id="ARBA00022801"/>
    </source>
</evidence>
<keyword evidence="4 9" id="KW-0378">Hydrolase</keyword>
<dbReference type="InterPro" id="IPR050925">
    <property type="entry name" value="Rhomboid_protease_S54"/>
</dbReference>
<evidence type="ECO:0000313" key="10">
    <source>
        <dbReference type="Proteomes" id="UP000075374"/>
    </source>
</evidence>
<keyword evidence="6 7" id="KW-0472">Membrane</keyword>
<keyword evidence="9" id="KW-0645">Protease</keyword>
<dbReference type="SUPFAM" id="SSF144091">
    <property type="entry name" value="Rhomboid-like"/>
    <property type="match status" value="1"/>
</dbReference>
<dbReference type="PATRIC" id="fig|1121305.3.peg.355"/>
<evidence type="ECO:0000259" key="8">
    <source>
        <dbReference type="Pfam" id="PF01694"/>
    </source>
</evidence>
<evidence type="ECO:0000256" key="6">
    <source>
        <dbReference type="ARBA" id="ARBA00023136"/>
    </source>
</evidence>
<name>A0A151AS50_9CLOT</name>
<proteinExistence type="inferred from homology"/>
<dbReference type="EC" id="3.4.21.105" evidence="9"/>
<comment type="subcellular location">
    <subcellularLocation>
        <location evidence="1">Membrane</location>
        <topology evidence="1">Multi-pass membrane protein</topology>
    </subcellularLocation>
</comment>
<feature type="transmembrane region" description="Helical" evidence="7">
    <location>
        <begin position="257"/>
        <end position="275"/>
    </location>
</feature>
<comment type="caution">
    <text evidence="9">The sequence shown here is derived from an EMBL/GenBank/DDBJ whole genome shotgun (WGS) entry which is preliminary data.</text>
</comment>
<evidence type="ECO:0000256" key="7">
    <source>
        <dbReference type="SAM" id="Phobius"/>
    </source>
</evidence>
<organism evidence="9 10">
    <name type="scientific">Clostridium colicanis DSM 13634</name>
    <dbReference type="NCBI Taxonomy" id="1121305"/>
    <lineage>
        <taxon>Bacteria</taxon>
        <taxon>Bacillati</taxon>
        <taxon>Bacillota</taxon>
        <taxon>Clostridia</taxon>
        <taxon>Eubacteriales</taxon>
        <taxon>Clostridiaceae</taxon>
        <taxon>Clostridium</taxon>
    </lineage>
</organism>
<feature type="transmembrane region" description="Helical" evidence="7">
    <location>
        <begin position="148"/>
        <end position="171"/>
    </location>
</feature>
<dbReference type="EMBL" id="LTBB01000001">
    <property type="protein sequence ID" value="KYH30410.1"/>
    <property type="molecule type" value="Genomic_DNA"/>
</dbReference>
<dbReference type="InterPro" id="IPR035952">
    <property type="entry name" value="Rhomboid-like_sf"/>
</dbReference>
<dbReference type="GO" id="GO:0004252">
    <property type="term" value="F:serine-type endopeptidase activity"/>
    <property type="evidence" value="ECO:0007669"/>
    <property type="project" value="InterPro"/>
</dbReference>
<keyword evidence="3 7" id="KW-0812">Transmembrane</keyword>
<feature type="transmembrane region" description="Helical" evidence="7">
    <location>
        <begin position="233"/>
        <end position="251"/>
    </location>
</feature>
<dbReference type="Proteomes" id="UP000075374">
    <property type="component" value="Unassembled WGS sequence"/>
</dbReference>